<dbReference type="PANTHER" id="PTHR33867:SF1">
    <property type="entry name" value="RIBOSOME MATURATION FACTOR RIMP"/>
    <property type="match status" value="1"/>
</dbReference>
<feature type="compositionally biased region" description="Acidic residues" evidence="4">
    <location>
        <begin position="162"/>
        <end position="209"/>
    </location>
</feature>
<dbReference type="PANTHER" id="PTHR33867">
    <property type="entry name" value="RIBOSOME MATURATION FACTOR RIMP"/>
    <property type="match status" value="1"/>
</dbReference>
<comment type="subcellular location">
    <subcellularLocation>
        <location evidence="3">Cytoplasm</location>
    </subcellularLocation>
</comment>
<comment type="caution">
    <text evidence="7">The sequence shown here is derived from an EMBL/GenBank/DDBJ whole genome shotgun (WGS) entry which is preliminary data.</text>
</comment>
<evidence type="ECO:0000313" key="7">
    <source>
        <dbReference type="EMBL" id="NHC13573.1"/>
    </source>
</evidence>
<evidence type="ECO:0000256" key="3">
    <source>
        <dbReference type="HAMAP-Rule" id="MF_01077"/>
    </source>
</evidence>
<evidence type="ECO:0000256" key="2">
    <source>
        <dbReference type="ARBA" id="ARBA00022517"/>
    </source>
</evidence>
<dbReference type="InterPro" id="IPR028998">
    <property type="entry name" value="RimP_C"/>
</dbReference>
<dbReference type="EMBL" id="JAANNP010000002">
    <property type="protein sequence ID" value="NHC13573.1"/>
    <property type="molecule type" value="Genomic_DNA"/>
</dbReference>
<dbReference type="SUPFAM" id="SSF75420">
    <property type="entry name" value="YhbC-like, N-terminal domain"/>
    <property type="match status" value="1"/>
</dbReference>
<dbReference type="Gene3D" id="3.30.300.70">
    <property type="entry name" value="RimP-like superfamily, N-terminal"/>
    <property type="match status" value="1"/>
</dbReference>
<dbReference type="InterPro" id="IPR036847">
    <property type="entry name" value="RimP_C_sf"/>
</dbReference>
<dbReference type="InterPro" id="IPR028989">
    <property type="entry name" value="RimP_N"/>
</dbReference>
<evidence type="ECO:0000259" key="6">
    <source>
        <dbReference type="Pfam" id="PF17384"/>
    </source>
</evidence>
<dbReference type="SUPFAM" id="SSF74942">
    <property type="entry name" value="YhbC-like, C-terminal domain"/>
    <property type="match status" value="1"/>
</dbReference>
<organism evidence="7 8">
    <name type="scientific">Motilibacter deserti</name>
    <dbReference type="NCBI Taxonomy" id="2714956"/>
    <lineage>
        <taxon>Bacteria</taxon>
        <taxon>Bacillati</taxon>
        <taxon>Actinomycetota</taxon>
        <taxon>Actinomycetes</taxon>
        <taxon>Motilibacterales</taxon>
        <taxon>Motilibacteraceae</taxon>
        <taxon>Motilibacter</taxon>
    </lineage>
</organism>
<comment type="function">
    <text evidence="3">Required for maturation of 30S ribosomal subunits.</text>
</comment>
<keyword evidence="2 3" id="KW-0690">Ribosome biogenesis</keyword>
<dbReference type="CDD" id="cd01734">
    <property type="entry name" value="YlxS_C"/>
    <property type="match status" value="1"/>
</dbReference>
<dbReference type="HAMAP" id="MF_01077">
    <property type="entry name" value="RimP"/>
    <property type="match status" value="1"/>
</dbReference>
<proteinExistence type="inferred from homology"/>
<evidence type="ECO:0000313" key="8">
    <source>
        <dbReference type="Proteomes" id="UP000800981"/>
    </source>
</evidence>
<accession>A0ABX0GRS5</accession>
<dbReference type="Pfam" id="PF17384">
    <property type="entry name" value="DUF150_C"/>
    <property type="match status" value="1"/>
</dbReference>
<gene>
    <name evidence="3 7" type="primary">rimP</name>
    <name evidence="7" type="ORF">G9H71_07235</name>
</gene>
<dbReference type="InterPro" id="IPR003728">
    <property type="entry name" value="Ribosome_maturation_RimP"/>
</dbReference>
<dbReference type="InterPro" id="IPR035956">
    <property type="entry name" value="RimP_N_sf"/>
</dbReference>
<dbReference type="Pfam" id="PF02576">
    <property type="entry name" value="RimP_N"/>
    <property type="match status" value="1"/>
</dbReference>
<feature type="domain" description="Ribosome maturation factor RimP C-terminal" evidence="6">
    <location>
        <begin position="89"/>
        <end position="155"/>
    </location>
</feature>
<dbReference type="NCBIfam" id="NF000930">
    <property type="entry name" value="PRK00092.2-2"/>
    <property type="match status" value="1"/>
</dbReference>
<evidence type="ECO:0000256" key="4">
    <source>
        <dbReference type="SAM" id="MobiDB-lite"/>
    </source>
</evidence>
<feature type="domain" description="Ribosome maturation factor RimP N-terminal" evidence="5">
    <location>
        <begin position="13"/>
        <end position="85"/>
    </location>
</feature>
<keyword evidence="8" id="KW-1185">Reference proteome</keyword>
<sequence>MARAASRESLLELLAPVVTDAGCDLEDVVVTPAGRRRLVRVVVDRDEGLPLDVVADVSTAVSAALDAADALGETPYVLEVTSPGVSRPLTEPRHWRRAAGRLVEVPLVEGGAPLLGRVVSADEEAVVLSVGGDGAGDERRLAYAELGPGRVQVEFSRKGEDAELQEIEGADDEDADEADDVDNPDDTDDADDTDDPDDTDDTDKTDEEA</sequence>
<dbReference type="RefSeq" id="WP_166280157.1">
    <property type="nucleotide sequence ID" value="NZ_JAANNP010000002.1"/>
</dbReference>
<evidence type="ECO:0000256" key="1">
    <source>
        <dbReference type="ARBA" id="ARBA00022490"/>
    </source>
</evidence>
<keyword evidence="1 3" id="KW-0963">Cytoplasm</keyword>
<comment type="similarity">
    <text evidence="3">Belongs to the RimP family.</text>
</comment>
<reference evidence="7 8" key="1">
    <citation type="submission" date="2020-03" db="EMBL/GenBank/DDBJ databases">
        <title>Two novel Motilibacter sp.</title>
        <authorList>
            <person name="Liu S."/>
        </authorList>
    </citation>
    <scope>NUCLEOTIDE SEQUENCE [LARGE SCALE GENOMIC DNA]</scope>
    <source>
        <strain evidence="7 8">E257</strain>
    </source>
</reference>
<evidence type="ECO:0000259" key="5">
    <source>
        <dbReference type="Pfam" id="PF02576"/>
    </source>
</evidence>
<name>A0ABX0GRS5_9ACTN</name>
<feature type="region of interest" description="Disordered" evidence="4">
    <location>
        <begin position="156"/>
        <end position="209"/>
    </location>
</feature>
<dbReference type="Proteomes" id="UP000800981">
    <property type="component" value="Unassembled WGS sequence"/>
</dbReference>
<protein>
    <recommendedName>
        <fullName evidence="3">Ribosome maturation factor RimP</fullName>
    </recommendedName>
</protein>